<dbReference type="PANTHER" id="PTHR22572">
    <property type="entry name" value="SUGAR-1-PHOSPHATE GUANYL TRANSFERASE"/>
    <property type="match status" value="1"/>
</dbReference>
<evidence type="ECO:0000259" key="1">
    <source>
        <dbReference type="Pfam" id="PF00483"/>
    </source>
</evidence>
<dbReference type="Proteomes" id="UP000642919">
    <property type="component" value="Unassembled WGS sequence"/>
</dbReference>
<gene>
    <name evidence="2" type="ORF">HNR49_002499</name>
</gene>
<dbReference type="InterPro" id="IPR005835">
    <property type="entry name" value="NTP_transferase_dom"/>
</dbReference>
<protein>
    <submittedName>
        <fullName evidence="2">NDP-sugar pyrophosphorylase family protein</fullName>
    </submittedName>
</protein>
<dbReference type="AlphaFoldDB" id="A0A841HFN5"/>
<evidence type="ECO:0000313" key="2">
    <source>
        <dbReference type="EMBL" id="MBB6091108.1"/>
    </source>
</evidence>
<dbReference type="EMBL" id="JACHGX010000025">
    <property type="protein sequence ID" value="MBB6091108.1"/>
    <property type="molecule type" value="Genomic_DNA"/>
</dbReference>
<reference evidence="2" key="1">
    <citation type="submission" date="2020-08" db="EMBL/GenBank/DDBJ databases">
        <title>Genomic Encyclopedia of Type Strains, Phase IV (KMG-IV): sequencing the most valuable type-strain genomes for metagenomic binning, comparative biology and taxonomic classification.</title>
        <authorList>
            <person name="Goeker M."/>
        </authorList>
    </citation>
    <scope>NUCLEOTIDE SEQUENCE</scope>
    <source>
        <strain evidence="2">DSM 669</strain>
    </source>
</reference>
<evidence type="ECO:0000313" key="3">
    <source>
        <dbReference type="Proteomes" id="UP000642919"/>
    </source>
</evidence>
<organism evidence="2 3">
    <name type="scientific">Halobacterium salinarum</name>
    <name type="common">Halobacterium halobium</name>
    <dbReference type="NCBI Taxonomy" id="2242"/>
    <lineage>
        <taxon>Archaea</taxon>
        <taxon>Methanobacteriati</taxon>
        <taxon>Methanobacteriota</taxon>
        <taxon>Stenosarchaea group</taxon>
        <taxon>Halobacteria</taxon>
        <taxon>Halobacteriales</taxon>
        <taxon>Halobacteriaceae</taxon>
        <taxon>Halobacterium</taxon>
    </lineage>
</organism>
<dbReference type="InterPro" id="IPR050486">
    <property type="entry name" value="Mannose-1P_guanyltransferase"/>
</dbReference>
<dbReference type="Pfam" id="PF00483">
    <property type="entry name" value="NTP_transferase"/>
    <property type="match status" value="1"/>
</dbReference>
<dbReference type="SUPFAM" id="SSF53448">
    <property type="entry name" value="Nucleotide-diphospho-sugar transferases"/>
    <property type="match status" value="1"/>
</dbReference>
<comment type="caution">
    <text evidence="2">The sequence shown here is derived from an EMBL/GenBank/DDBJ whole genome shotgun (WGS) entry which is preliminary data.</text>
</comment>
<sequence length="47" mass="5076">MQAVVLAAGKGERLWPLTENRPKPMVPVANQPILSTSQSRLVETSAC</sequence>
<dbReference type="InterPro" id="IPR029044">
    <property type="entry name" value="Nucleotide-diphossugar_trans"/>
</dbReference>
<proteinExistence type="predicted"/>
<feature type="domain" description="Nucleotidyl transferase" evidence="1">
    <location>
        <begin position="3"/>
        <end position="43"/>
    </location>
</feature>
<accession>A0A841HFN5</accession>
<dbReference type="Gene3D" id="3.90.550.10">
    <property type="entry name" value="Spore Coat Polysaccharide Biosynthesis Protein SpsA, Chain A"/>
    <property type="match status" value="1"/>
</dbReference>
<name>A0A841HFN5_HALSI</name>